<comment type="caution">
    <text evidence="1">The sequence shown here is derived from an EMBL/GenBank/DDBJ whole genome shotgun (WGS) entry which is preliminary data.</text>
</comment>
<dbReference type="Proteomes" id="UP000179076">
    <property type="component" value="Unassembled WGS sequence"/>
</dbReference>
<proteinExistence type="predicted"/>
<reference evidence="1 2" key="1">
    <citation type="journal article" date="2016" name="Nat. Commun.">
        <title>Thousands of microbial genomes shed light on interconnected biogeochemical processes in an aquifer system.</title>
        <authorList>
            <person name="Anantharaman K."/>
            <person name="Brown C.T."/>
            <person name="Hug L.A."/>
            <person name="Sharon I."/>
            <person name="Castelle C.J."/>
            <person name="Probst A.J."/>
            <person name="Thomas B.C."/>
            <person name="Singh A."/>
            <person name="Wilkins M.J."/>
            <person name="Karaoz U."/>
            <person name="Brodie E.L."/>
            <person name="Williams K.H."/>
            <person name="Hubbard S.S."/>
            <person name="Banfield J.F."/>
        </authorList>
    </citation>
    <scope>NUCLEOTIDE SEQUENCE [LARGE SCALE GENOMIC DNA]</scope>
</reference>
<sequence>MVRDTALWLSNTGTPSRQASTDAFAWLGIFLSDQNDVNVPERRAPGSTAYRSADASRKPIRLITFHSFDSPLASYADE</sequence>
<evidence type="ECO:0000313" key="2">
    <source>
        <dbReference type="Proteomes" id="UP000179076"/>
    </source>
</evidence>
<organism evidence="1 2">
    <name type="scientific">Candidatus Muproteobacteria bacterium RBG_16_60_9</name>
    <dbReference type="NCBI Taxonomy" id="1817755"/>
    <lineage>
        <taxon>Bacteria</taxon>
        <taxon>Pseudomonadati</taxon>
        <taxon>Pseudomonadota</taxon>
        <taxon>Candidatus Muproteobacteria</taxon>
    </lineage>
</organism>
<evidence type="ECO:0000313" key="1">
    <source>
        <dbReference type="EMBL" id="OGI68889.1"/>
    </source>
</evidence>
<dbReference type="EMBL" id="MFSP01000034">
    <property type="protein sequence ID" value="OGI68889.1"/>
    <property type="molecule type" value="Genomic_DNA"/>
</dbReference>
<gene>
    <name evidence="1" type="ORF">A2W18_08590</name>
</gene>
<name>A0A1F6VH47_9PROT</name>
<accession>A0A1F6VH47</accession>
<dbReference type="AlphaFoldDB" id="A0A1F6VH47"/>
<protein>
    <submittedName>
        <fullName evidence="1">Uncharacterized protein</fullName>
    </submittedName>
</protein>